<reference evidence="6 9" key="2">
    <citation type="submission" date="2019-07" db="EMBL/GenBank/DDBJ databases">
        <title>Whole genome shotgun sequence of Alkalibacterium putridalgicola NBRC 103243.</title>
        <authorList>
            <person name="Hosoyama A."/>
            <person name="Uohara A."/>
            <person name="Ohji S."/>
            <person name="Ichikawa N."/>
        </authorList>
    </citation>
    <scope>NUCLEOTIDE SEQUENCE [LARGE SCALE GENOMIC DNA]</scope>
    <source>
        <strain evidence="6 9">NBRC 103243</strain>
    </source>
</reference>
<dbReference type="EMBL" id="BJUX01000024">
    <property type="protein sequence ID" value="GEK89847.1"/>
    <property type="molecule type" value="Genomic_DNA"/>
</dbReference>
<dbReference type="FunFam" id="1.10.45.10:FF:000001">
    <property type="entry name" value="D-lactate dehydrogenase mitochondrial"/>
    <property type="match status" value="1"/>
</dbReference>
<dbReference type="AlphaFoldDB" id="A0A1H7VPS3"/>
<dbReference type="Gene3D" id="3.30.70.2740">
    <property type="match status" value="1"/>
</dbReference>
<reference evidence="7 8" key="1">
    <citation type="submission" date="2016-10" db="EMBL/GenBank/DDBJ databases">
        <authorList>
            <person name="de Groot N.N."/>
        </authorList>
    </citation>
    <scope>NUCLEOTIDE SEQUENCE [LARGE SCALE GENOMIC DNA]</scope>
    <source>
        <strain evidence="7 8">DSM 19182</strain>
    </source>
</reference>
<dbReference type="EMBL" id="FOBL01000026">
    <property type="protein sequence ID" value="SEM11180.1"/>
    <property type="molecule type" value="Genomic_DNA"/>
</dbReference>
<dbReference type="InterPro" id="IPR016171">
    <property type="entry name" value="Vanillyl_alc_oxidase_C-sub2"/>
</dbReference>
<evidence type="ECO:0000313" key="9">
    <source>
        <dbReference type="Proteomes" id="UP000321425"/>
    </source>
</evidence>
<feature type="domain" description="FAD-binding PCMH-type" evidence="5">
    <location>
        <begin position="31"/>
        <end position="211"/>
    </location>
</feature>
<proteinExistence type="predicted"/>
<dbReference type="InterPro" id="IPR051914">
    <property type="entry name" value="FAD-linked_OxidoTrans_Type4"/>
</dbReference>
<dbReference type="GO" id="GO:0071949">
    <property type="term" value="F:FAD binding"/>
    <property type="evidence" value="ECO:0007669"/>
    <property type="project" value="InterPro"/>
</dbReference>
<evidence type="ECO:0000313" key="8">
    <source>
        <dbReference type="Proteomes" id="UP000198548"/>
    </source>
</evidence>
<evidence type="ECO:0000256" key="2">
    <source>
        <dbReference type="ARBA" id="ARBA00022630"/>
    </source>
</evidence>
<dbReference type="Pfam" id="PF01565">
    <property type="entry name" value="FAD_binding_4"/>
    <property type="match status" value="1"/>
</dbReference>
<keyword evidence="3" id="KW-0274">FAD</keyword>
<dbReference type="InterPro" id="IPR016164">
    <property type="entry name" value="FAD-linked_Oxase-like_C"/>
</dbReference>
<dbReference type="STRING" id="426703.SAMN04488100_12619"/>
<dbReference type="InterPro" id="IPR036318">
    <property type="entry name" value="FAD-bd_PCMH-like_sf"/>
</dbReference>
<dbReference type="SUPFAM" id="SSF56176">
    <property type="entry name" value="FAD-binding/transporter-associated domain-like"/>
    <property type="match status" value="1"/>
</dbReference>
<dbReference type="Gene3D" id="1.10.45.10">
    <property type="entry name" value="Vanillyl-alcohol Oxidase, Chain A, domain 4"/>
    <property type="match status" value="1"/>
</dbReference>
<evidence type="ECO:0000256" key="4">
    <source>
        <dbReference type="ARBA" id="ARBA00023002"/>
    </source>
</evidence>
<dbReference type="PANTHER" id="PTHR42934:SF2">
    <property type="entry name" value="GLYCOLATE OXIDASE SUBUNIT GLCD"/>
    <property type="match status" value="1"/>
</dbReference>
<keyword evidence="2" id="KW-0285">Flavoprotein</keyword>
<dbReference type="PROSITE" id="PS51387">
    <property type="entry name" value="FAD_PCMH"/>
    <property type="match status" value="1"/>
</dbReference>
<evidence type="ECO:0000256" key="1">
    <source>
        <dbReference type="ARBA" id="ARBA00001974"/>
    </source>
</evidence>
<evidence type="ECO:0000313" key="6">
    <source>
        <dbReference type="EMBL" id="GEK89847.1"/>
    </source>
</evidence>
<evidence type="ECO:0000259" key="5">
    <source>
        <dbReference type="PROSITE" id="PS51387"/>
    </source>
</evidence>
<comment type="cofactor">
    <cofactor evidence="1">
        <name>FAD</name>
        <dbReference type="ChEBI" id="CHEBI:57692"/>
    </cofactor>
</comment>
<dbReference type="Proteomes" id="UP000198548">
    <property type="component" value="Unassembled WGS sequence"/>
</dbReference>
<evidence type="ECO:0000313" key="7">
    <source>
        <dbReference type="EMBL" id="SEM11180.1"/>
    </source>
</evidence>
<sequence length="453" mass="50142">MLQLEEIITDTSRLFVGDAVPDLYFHDTYVKNIKPVYAVALPKTHDEVKALVQFAIEKDLVIIARGAGTGVAGAQVPIQGNELIIDVHLMDKIIELDEETLTLTVEPGVLVGDIHDYVEKKGYFYPPDPASKHSTIGGNVATNAGGLRAVKYGTTRDYVREMTVVLSNGEEMTLGSLNIKSSSGYDLKDLFIGSEGTLGITTNIRLKLVPLPKANVTILQAFETVQQATEATLEILKSGADPSGVELFERSALYYAEQNLGYPLKSQVGEAYLMISLDGNDQTELDHRIELVESVTSELILESHVLTADEAKKNWALRDNILLGLTKFTEFELLDEVVPINKFAELIESTKAMQDKNGLNVLNFGHAGDGNVHTLLMKDDLTEDQWTERRAALLKDLYQKVDELGGLPSAEHGIGIVKKDYMDTMTKDINLDYMRQIKRVFDPDNRLNPGKVF</sequence>
<dbReference type="InterPro" id="IPR006094">
    <property type="entry name" value="Oxid_FAD_bind_N"/>
</dbReference>
<dbReference type="InterPro" id="IPR004113">
    <property type="entry name" value="FAD-bd_oxidored_4_C"/>
</dbReference>
<keyword evidence="9" id="KW-1185">Reference proteome</keyword>
<gene>
    <name evidence="6" type="ORF">APU01nite_18860</name>
    <name evidence="7" type="ORF">SAMN04488100_12619</name>
</gene>
<dbReference type="SUPFAM" id="SSF55103">
    <property type="entry name" value="FAD-linked oxidases, C-terminal domain"/>
    <property type="match status" value="1"/>
</dbReference>
<dbReference type="RefSeq" id="WP_246119128.1">
    <property type="nucleotide sequence ID" value="NZ_BJUX01000024.1"/>
</dbReference>
<evidence type="ECO:0000256" key="3">
    <source>
        <dbReference type="ARBA" id="ARBA00022827"/>
    </source>
</evidence>
<keyword evidence="4" id="KW-0560">Oxidoreductase</keyword>
<dbReference type="GO" id="GO:0016491">
    <property type="term" value="F:oxidoreductase activity"/>
    <property type="evidence" value="ECO:0007669"/>
    <property type="project" value="UniProtKB-KW"/>
</dbReference>
<protein>
    <submittedName>
        <fullName evidence="6">2-hydroxy-acid oxidase</fullName>
    </submittedName>
    <submittedName>
        <fullName evidence="7">Glycolate oxidase</fullName>
    </submittedName>
</protein>
<dbReference type="Proteomes" id="UP000321425">
    <property type="component" value="Unassembled WGS sequence"/>
</dbReference>
<accession>A0A1H7VPS3</accession>
<dbReference type="Gene3D" id="3.30.465.10">
    <property type="match status" value="1"/>
</dbReference>
<dbReference type="Pfam" id="PF02913">
    <property type="entry name" value="FAD-oxidase_C"/>
    <property type="match status" value="1"/>
</dbReference>
<dbReference type="InterPro" id="IPR016169">
    <property type="entry name" value="FAD-bd_PCMH_sub2"/>
</dbReference>
<dbReference type="PANTHER" id="PTHR42934">
    <property type="entry name" value="GLYCOLATE OXIDASE SUBUNIT GLCD"/>
    <property type="match status" value="1"/>
</dbReference>
<dbReference type="InterPro" id="IPR016166">
    <property type="entry name" value="FAD-bd_PCMH"/>
</dbReference>
<organism evidence="7 8">
    <name type="scientific">Alkalibacterium putridalgicola</name>
    <dbReference type="NCBI Taxonomy" id="426703"/>
    <lineage>
        <taxon>Bacteria</taxon>
        <taxon>Bacillati</taxon>
        <taxon>Bacillota</taxon>
        <taxon>Bacilli</taxon>
        <taxon>Lactobacillales</taxon>
        <taxon>Carnobacteriaceae</taxon>
        <taxon>Alkalibacterium</taxon>
    </lineage>
</organism>
<name>A0A1H7VPS3_9LACT</name>